<dbReference type="EMBL" id="UGIF01000002">
    <property type="protein sequence ID" value="STP30806.1"/>
    <property type="molecule type" value="Genomic_DNA"/>
</dbReference>
<dbReference type="EMBL" id="LEPB01000004">
    <property type="protein sequence ID" value="RCA11228.1"/>
    <property type="molecule type" value="Genomic_DNA"/>
</dbReference>
<evidence type="ECO:0000256" key="1">
    <source>
        <dbReference type="SAM" id="SignalP"/>
    </source>
</evidence>
<protein>
    <submittedName>
        <fullName evidence="2">Uncharacterized protein</fullName>
    </submittedName>
</protein>
<evidence type="ECO:0000313" key="3">
    <source>
        <dbReference type="EMBL" id="STP30806.1"/>
    </source>
</evidence>
<evidence type="ECO:0000313" key="2">
    <source>
        <dbReference type="EMBL" id="RCA11228.1"/>
    </source>
</evidence>
<dbReference type="Proteomes" id="UP000252797">
    <property type="component" value="Unassembled WGS sequence"/>
</dbReference>
<feature type="chain" id="PRO_5042703740" evidence="1">
    <location>
        <begin position="20"/>
        <end position="40"/>
    </location>
</feature>
<keyword evidence="1" id="KW-0732">Signal</keyword>
<feature type="signal peptide" evidence="1">
    <location>
        <begin position="1"/>
        <end position="19"/>
    </location>
</feature>
<organism evidence="2 4">
    <name type="scientific">Enterococcus durans</name>
    <dbReference type="NCBI Taxonomy" id="53345"/>
    <lineage>
        <taxon>Bacteria</taxon>
        <taxon>Bacillati</taxon>
        <taxon>Bacillota</taxon>
        <taxon>Bacilli</taxon>
        <taxon>Lactobacillales</taxon>
        <taxon>Enterococcaceae</taxon>
        <taxon>Enterococcus</taxon>
    </lineage>
</organism>
<reference evidence="3 5" key="2">
    <citation type="submission" date="2018-06" db="EMBL/GenBank/DDBJ databases">
        <authorList>
            <consortium name="Pathogen Informatics"/>
            <person name="Doyle S."/>
        </authorList>
    </citation>
    <scope>NUCLEOTIDE SEQUENCE [LARGE SCALE GENOMIC DNA]</scope>
    <source>
        <strain evidence="3 5">NCTC8129</strain>
    </source>
</reference>
<evidence type="ECO:0000313" key="4">
    <source>
        <dbReference type="Proteomes" id="UP000252797"/>
    </source>
</evidence>
<dbReference type="RefSeq" id="WP_258547493.1">
    <property type="nucleotide sequence ID" value="NZ_CP116579.1"/>
</dbReference>
<dbReference type="Proteomes" id="UP000254070">
    <property type="component" value="Unassembled WGS sequence"/>
</dbReference>
<reference evidence="2 4" key="1">
    <citation type="submission" date="2015-06" db="EMBL/GenBank/DDBJ databases">
        <title>The Genome Sequence of Enterococcus durans 4EA1.</title>
        <authorList>
            <consortium name="The Broad Institute Genomics Platform"/>
            <consortium name="The Broad Institute Genome Sequencing Center for Infectious Disease"/>
            <person name="Earl A.M."/>
            <person name="Van Tyne D."/>
            <person name="Lebreton F."/>
            <person name="Saavedra J.T."/>
            <person name="Gilmore M.S."/>
            <person name="Manson Mcguire A."/>
            <person name="Clock S."/>
            <person name="Crupain M."/>
            <person name="Rangan U."/>
            <person name="Young S."/>
            <person name="Abouelleil A."/>
            <person name="Cao P."/>
            <person name="Chapman S.B."/>
            <person name="Griggs A."/>
            <person name="Priest M."/>
            <person name="Shea T."/>
            <person name="Wortman J."/>
            <person name="Nusbaum C."/>
            <person name="Birren B."/>
        </authorList>
    </citation>
    <scope>NUCLEOTIDE SEQUENCE [LARGE SCALE GENOMIC DNA]</scope>
    <source>
        <strain evidence="2 4">4EA1</strain>
    </source>
</reference>
<sequence length="40" mass="4445">MQLFMIFSLVALSAGALFAASRLTEPEVQPVKVRVNEPKR</sequence>
<gene>
    <name evidence="2" type="ORF">EA71_01983</name>
    <name evidence="3" type="ORF">NCTC8129_03061</name>
</gene>
<dbReference type="AlphaFoldDB" id="A0A367CFJ6"/>
<accession>A0A367CFJ6</accession>
<name>A0A367CFJ6_9ENTE</name>
<proteinExistence type="predicted"/>
<evidence type="ECO:0000313" key="5">
    <source>
        <dbReference type="Proteomes" id="UP000254070"/>
    </source>
</evidence>